<feature type="transmembrane region" description="Helical" evidence="1">
    <location>
        <begin position="75"/>
        <end position="100"/>
    </location>
</feature>
<dbReference type="EMBL" id="FNNA01000001">
    <property type="protein sequence ID" value="SDW23701.1"/>
    <property type="molecule type" value="Genomic_DNA"/>
</dbReference>
<feature type="transmembrane region" description="Helical" evidence="1">
    <location>
        <begin position="141"/>
        <end position="163"/>
    </location>
</feature>
<evidence type="ECO:0000313" key="3">
    <source>
        <dbReference type="Proteomes" id="UP000182944"/>
    </source>
</evidence>
<dbReference type="Proteomes" id="UP000182944">
    <property type="component" value="Unassembled WGS sequence"/>
</dbReference>
<keyword evidence="1" id="KW-1133">Transmembrane helix</keyword>
<reference evidence="3" key="1">
    <citation type="submission" date="2016-10" db="EMBL/GenBank/DDBJ databases">
        <authorList>
            <person name="Varghese N."/>
            <person name="Submissions S."/>
        </authorList>
    </citation>
    <scope>NUCLEOTIDE SEQUENCE [LARGE SCALE GENOMIC DNA]</scope>
    <source>
        <strain evidence="3">DSM 29303</strain>
    </source>
</reference>
<dbReference type="RefSeq" id="WP_052176578.1">
    <property type="nucleotide sequence ID" value="NZ_FNNA01000001.1"/>
</dbReference>
<sequence length="170" mass="17626">MTRRPPRGMGLIPRILSTWRAPGRAVRGMAAMPEPAMLALLFGTMAVYFVAQWPGHARAAMLDPSVPLQAHLGGALLATLFLMPLIVMAVGTLSGALIRAAGGRIEGRLARLALTWALAATAPVMLLGGLVAGLVGPGPGLTLVHAVAGAAFLLFWIAGLRALTLQREPA</sequence>
<evidence type="ECO:0000313" key="2">
    <source>
        <dbReference type="EMBL" id="SDW23701.1"/>
    </source>
</evidence>
<feature type="transmembrane region" description="Helical" evidence="1">
    <location>
        <begin position="112"/>
        <end position="135"/>
    </location>
</feature>
<accession>A0A1H2RW53</accession>
<protein>
    <submittedName>
        <fullName evidence="2">Uncharacterized protein</fullName>
    </submittedName>
</protein>
<name>A0A1H2RW53_9RHOB</name>
<dbReference type="AlphaFoldDB" id="A0A1H2RW53"/>
<proteinExistence type="predicted"/>
<keyword evidence="3" id="KW-1185">Reference proteome</keyword>
<gene>
    <name evidence="2" type="ORF">SAMN05444276_101469</name>
</gene>
<keyword evidence="1" id="KW-0812">Transmembrane</keyword>
<keyword evidence="1" id="KW-0472">Membrane</keyword>
<organism evidence="2 3">
    <name type="scientific">Paracoccus sanguinis</name>
    <dbReference type="NCBI Taxonomy" id="1545044"/>
    <lineage>
        <taxon>Bacteria</taxon>
        <taxon>Pseudomonadati</taxon>
        <taxon>Pseudomonadota</taxon>
        <taxon>Alphaproteobacteria</taxon>
        <taxon>Rhodobacterales</taxon>
        <taxon>Paracoccaceae</taxon>
        <taxon>Paracoccus</taxon>
    </lineage>
</organism>
<dbReference type="STRING" id="1545044.SAMN05444276_101469"/>
<evidence type="ECO:0000256" key="1">
    <source>
        <dbReference type="SAM" id="Phobius"/>
    </source>
</evidence>